<dbReference type="PANTHER" id="PTHR43097">
    <property type="entry name" value="GLUTAMINE-TRNA LIGASE"/>
    <property type="match status" value="1"/>
</dbReference>
<dbReference type="FunFam" id="2.40.240.10:FF:000007">
    <property type="entry name" value="Glutamine--tRNA ligase"/>
    <property type="match status" value="1"/>
</dbReference>
<feature type="region of interest" description="Disordered" evidence="11">
    <location>
        <begin position="681"/>
        <end position="703"/>
    </location>
</feature>
<dbReference type="GO" id="GO:0005524">
    <property type="term" value="F:ATP binding"/>
    <property type="evidence" value="ECO:0007669"/>
    <property type="project" value="UniProtKB-KW"/>
</dbReference>
<feature type="domain" description="Glutamyl/glutaminyl-tRNA synthetase class Ib anti-codon binding" evidence="13">
    <location>
        <begin position="381"/>
        <end position="477"/>
    </location>
</feature>
<dbReference type="AlphaFoldDB" id="A0A7S4AGQ9"/>
<evidence type="ECO:0000256" key="10">
    <source>
        <dbReference type="SAM" id="Coils"/>
    </source>
</evidence>
<keyword evidence="7 9" id="KW-0030">Aminoacyl-tRNA synthetase</keyword>
<dbReference type="InterPro" id="IPR020056">
    <property type="entry name" value="Rbsml_bL25/Gln-tRNA_synth_N"/>
</dbReference>
<dbReference type="PANTHER" id="PTHR43097:SF4">
    <property type="entry name" value="GLUTAMINE--TRNA LIGASE"/>
    <property type="match status" value="1"/>
</dbReference>
<dbReference type="Pfam" id="PF00749">
    <property type="entry name" value="tRNA-synt_1c"/>
    <property type="match status" value="1"/>
</dbReference>
<keyword evidence="6 9" id="KW-0648">Protein biosynthesis</keyword>
<dbReference type="EMBL" id="HBIX01010437">
    <property type="protein sequence ID" value="CAE0715137.1"/>
    <property type="molecule type" value="Transcribed_RNA"/>
</dbReference>
<dbReference type="Gene3D" id="3.40.50.620">
    <property type="entry name" value="HUPs"/>
    <property type="match status" value="1"/>
</dbReference>
<dbReference type="NCBIfam" id="TIGR00440">
    <property type="entry name" value="glnS"/>
    <property type="match status" value="1"/>
</dbReference>
<dbReference type="SUPFAM" id="SSF50715">
    <property type="entry name" value="Ribosomal protein L25-like"/>
    <property type="match status" value="1"/>
</dbReference>
<evidence type="ECO:0000259" key="13">
    <source>
        <dbReference type="Pfam" id="PF03950"/>
    </source>
</evidence>
<dbReference type="InterPro" id="IPR020058">
    <property type="entry name" value="Glu/Gln-tRNA-synth_Ib_cat-dom"/>
</dbReference>
<proteinExistence type="inferred from homology"/>
<keyword evidence="3 9" id="KW-0436">Ligase</keyword>
<evidence type="ECO:0000259" key="12">
    <source>
        <dbReference type="Pfam" id="PF00749"/>
    </source>
</evidence>
<keyword evidence="5 9" id="KW-0067">ATP-binding</keyword>
<name>A0A7S4AGQ9_9STRA</name>
<evidence type="ECO:0000259" key="14">
    <source>
        <dbReference type="Pfam" id="PF20974"/>
    </source>
</evidence>
<sequence length="703" mass="80515">MAEETTTTTTTTTTSNALSAREIGWAKNSPELLAKHSEVNGPIIRTRFPPEPNGYLHVGHAKAINMNFSLAFEKLGVAPENRRCVFRYDDTNPDAESKEYIDSFVHDLEWMGWTPERTTYSSDNFQTLYELAITLIKKGLAYCCDMSKAEMESQRDLAMQRVLARNKGEDPDQVAPVPSTDVLPGRNRDTSVERNLEIFERMKMGLYDEGTWTLRLKMDFESSNPNMWDLVAYRIRYTNHPHAGNGWCIYPNYDYTHGICDSLEDIDYSICTLEFETRREPYYWILWALDMYRPNVYEMSRLNLQYTVLSKRRLLKLVDNHIVRGWNDPRMPTISGYRRRGFTAEIINKFCTDLGATRAANVIEMEKLSHTARMALSEKTQRAMAALEPIKIVVQNWEDAKTNSEGVVFEVQNSPTNPDMGSHTIEIAQTLYIDSSDFRLVDESGYYGLAPNKAVGLKYYGGNLVCDEVVFKEGADGKEKSQIKELKCRLDKSEGRAKPKTWISWVPAETAIPCEIRVYNHLFTVPEPTDLWEEEINSESEIVYENGFIDPSVLALVDKKDISPIRSNQALQFERMGYFVVDIDSTYDSSTGTGRLIFNRTVTLKEEVSKKKANLSKREEEANVARKAKQKADLAAKEARMKIDPKDFFKEAEEFKGKYSKFNDSGIPTHEADGTELTKSAMKKLKKEQDKHVKQLKKLSMKK</sequence>
<evidence type="ECO:0000256" key="6">
    <source>
        <dbReference type="ARBA" id="ARBA00022917"/>
    </source>
</evidence>
<dbReference type="GO" id="GO:0005829">
    <property type="term" value="C:cytosol"/>
    <property type="evidence" value="ECO:0007669"/>
    <property type="project" value="TreeGrafter"/>
</dbReference>
<protein>
    <recommendedName>
        <fullName evidence="2">glutamine--tRNA ligase</fullName>
        <ecNumber evidence="2">6.1.1.18</ecNumber>
    </recommendedName>
</protein>
<dbReference type="InterPro" id="IPR014729">
    <property type="entry name" value="Rossmann-like_a/b/a_fold"/>
</dbReference>
<dbReference type="InterPro" id="IPR004514">
    <property type="entry name" value="Gln-tRNA-synth"/>
</dbReference>
<comment type="similarity">
    <text evidence="1 9">Belongs to the class-I aminoacyl-tRNA synthetase family.</text>
</comment>
<keyword evidence="4 9" id="KW-0547">Nucleotide-binding</keyword>
<dbReference type="InterPro" id="IPR049437">
    <property type="entry name" value="tRNA-synt_1c_C2"/>
</dbReference>
<feature type="coiled-coil region" evidence="10">
    <location>
        <begin position="605"/>
        <end position="637"/>
    </location>
</feature>
<accession>A0A7S4AGQ9</accession>
<dbReference type="FunFam" id="2.40.240.10:FF:000055">
    <property type="entry name" value="Uncharacterized protein"/>
    <property type="match status" value="1"/>
</dbReference>
<dbReference type="InterPro" id="IPR020059">
    <property type="entry name" value="Glu/Gln-tRNA-synth_Ib_codon-bd"/>
</dbReference>
<dbReference type="Pfam" id="PF03950">
    <property type="entry name" value="tRNA-synt_1c_C"/>
    <property type="match status" value="1"/>
</dbReference>
<feature type="compositionally biased region" description="Basic residues" evidence="11">
    <location>
        <begin position="694"/>
        <end position="703"/>
    </location>
</feature>
<dbReference type="GO" id="GO:0006425">
    <property type="term" value="P:glutaminyl-tRNA aminoacylation"/>
    <property type="evidence" value="ECO:0007669"/>
    <property type="project" value="InterPro"/>
</dbReference>
<evidence type="ECO:0000256" key="5">
    <source>
        <dbReference type="ARBA" id="ARBA00022840"/>
    </source>
</evidence>
<evidence type="ECO:0000256" key="2">
    <source>
        <dbReference type="ARBA" id="ARBA00012836"/>
    </source>
</evidence>
<feature type="domain" description="Glutamyl/glutaminyl-tRNA synthetase class Ib catalytic" evidence="12">
    <location>
        <begin position="44"/>
        <end position="375"/>
    </location>
</feature>
<evidence type="ECO:0000256" key="11">
    <source>
        <dbReference type="SAM" id="MobiDB-lite"/>
    </source>
</evidence>
<evidence type="ECO:0000256" key="1">
    <source>
        <dbReference type="ARBA" id="ARBA00005594"/>
    </source>
</evidence>
<gene>
    <name evidence="15" type="ORF">PAUS00366_LOCUS7889</name>
</gene>
<dbReference type="EC" id="6.1.1.18" evidence="2"/>
<evidence type="ECO:0000256" key="9">
    <source>
        <dbReference type="RuleBase" id="RU363037"/>
    </source>
</evidence>
<dbReference type="InterPro" id="IPR050132">
    <property type="entry name" value="Gln/Glu-tRNA_Ligase"/>
</dbReference>
<dbReference type="InterPro" id="IPR011035">
    <property type="entry name" value="Ribosomal_bL25/Gln-tRNA_synth"/>
</dbReference>
<feature type="domain" description="tRNA synthetases class I (E and Q) anti-codon binding" evidence="14">
    <location>
        <begin position="503"/>
        <end position="582"/>
    </location>
</feature>
<organism evidence="15">
    <name type="scientific">Pseudo-nitzschia australis</name>
    <dbReference type="NCBI Taxonomy" id="44445"/>
    <lineage>
        <taxon>Eukaryota</taxon>
        <taxon>Sar</taxon>
        <taxon>Stramenopiles</taxon>
        <taxon>Ochrophyta</taxon>
        <taxon>Bacillariophyta</taxon>
        <taxon>Bacillariophyceae</taxon>
        <taxon>Bacillariophycidae</taxon>
        <taxon>Bacillariales</taxon>
        <taxon>Bacillariaceae</taxon>
        <taxon>Pseudo-nitzschia</taxon>
    </lineage>
</organism>
<dbReference type="GO" id="GO:0004819">
    <property type="term" value="F:glutamine-tRNA ligase activity"/>
    <property type="evidence" value="ECO:0007669"/>
    <property type="project" value="UniProtKB-EC"/>
</dbReference>
<dbReference type="InterPro" id="IPR001412">
    <property type="entry name" value="aa-tRNA-synth_I_CS"/>
</dbReference>
<dbReference type="Gene3D" id="2.40.240.10">
    <property type="entry name" value="Ribosomal Protein L25, Chain P"/>
    <property type="match status" value="2"/>
</dbReference>
<comment type="catalytic activity">
    <reaction evidence="8">
        <text>tRNA(Gln) + L-glutamine + ATP = L-glutaminyl-tRNA(Gln) + AMP + diphosphate</text>
        <dbReference type="Rhea" id="RHEA:20121"/>
        <dbReference type="Rhea" id="RHEA-COMP:9662"/>
        <dbReference type="Rhea" id="RHEA-COMP:9681"/>
        <dbReference type="ChEBI" id="CHEBI:30616"/>
        <dbReference type="ChEBI" id="CHEBI:33019"/>
        <dbReference type="ChEBI" id="CHEBI:58359"/>
        <dbReference type="ChEBI" id="CHEBI:78442"/>
        <dbReference type="ChEBI" id="CHEBI:78521"/>
        <dbReference type="ChEBI" id="CHEBI:456215"/>
        <dbReference type="EC" id="6.1.1.18"/>
    </reaction>
</comment>
<evidence type="ECO:0000256" key="4">
    <source>
        <dbReference type="ARBA" id="ARBA00022741"/>
    </source>
</evidence>
<reference evidence="15" key="1">
    <citation type="submission" date="2021-01" db="EMBL/GenBank/DDBJ databases">
        <authorList>
            <person name="Corre E."/>
            <person name="Pelletier E."/>
            <person name="Niang G."/>
            <person name="Scheremetjew M."/>
            <person name="Finn R."/>
            <person name="Kale V."/>
            <person name="Holt S."/>
            <person name="Cochrane G."/>
            <person name="Meng A."/>
            <person name="Brown T."/>
            <person name="Cohen L."/>
        </authorList>
    </citation>
    <scope>NUCLEOTIDE SEQUENCE</scope>
    <source>
        <strain evidence="15">10249 10 AB</strain>
    </source>
</reference>
<evidence type="ECO:0000256" key="3">
    <source>
        <dbReference type="ARBA" id="ARBA00022598"/>
    </source>
</evidence>
<dbReference type="FunFam" id="3.40.50.620:FF:000037">
    <property type="entry name" value="Glutamine--tRNA ligase cytoplasmic"/>
    <property type="match status" value="1"/>
</dbReference>
<evidence type="ECO:0000256" key="7">
    <source>
        <dbReference type="ARBA" id="ARBA00023146"/>
    </source>
</evidence>
<keyword evidence="10" id="KW-0175">Coiled coil</keyword>
<dbReference type="PROSITE" id="PS00178">
    <property type="entry name" value="AA_TRNA_LIGASE_I"/>
    <property type="match status" value="1"/>
</dbReference>
<evidence type="ECO:0000313" key="15">
    <source>
        <dbReference type="EMBL" id="CAE0715137.1"/>
    </source>
</evidence>
<feature type="region of interest" description="Disordered" evidence="11">
    <location>
        <begin position="167"/>
        <end position="186"/>
    </location>
</feature>
<dbReference type="Pfam" id="PF20974">
    <property type="entry name" value="tRNA-synt_1c_C2"/>
    <property type="match status" value="1"/>
</dbReference>
<dbReference type="SUPFAM" id="SSF52374">
    <property type="entry name" value="Nucleotidylyl transferase"/>
    <property type="match status" value="1"/>
</dbReference>
<evidence type="ECO:0000256" key="8">
    <source>
        <dbReference type="ARBA" id="ARBA00048270"/>
    </source>
</evidence>